<reference evidence="2" key="1">
    <citation type="submission" date="2014-09" db="EMBL/GenBank/DDBJ databases">
        <authorList>
            <person name="Magalhaes I.L.F."/>
            <person name="Oliveira U."/>
            <person name="Santos F.R."/>
            <person name="Vidigal T.H.D.A."/>
            <person name="Brescovit A.D."/>
            <person name="Santos A.J."/>
        </authorList>
    </citation>
    <scope>NUCLEOTIDE SEQUENCE</scope>
    <source>
        <tissue evidence="2">Shoot tissue taken approximately 20 cm above the soil surface</tissue>
    </source>
</reference>
<proteinExistence type="predicted"/>
<dbReference type="AlphaFoldDB" id="A0A0A9FXS6"/>
<keyword evidence="1" id="KW-0812">Transmembrane</keyword>
<keyword evidence="1" id="KW-1133">Transmembrane helix</keyword>
<feature type="transmembrane region" description="Helical" evidence="1">
    <location>
        <begin position="45"/>
        <end position="61"/>
    </location>
</feature>
<keyword evidence="1" id="KW-0472">Membrane</keyword>
<evidence type="ECO:0000256" key="1">
    <source>
        <dbReference type="SAM" id="Phobius"/>
    </source>
</evidence>
<sequence>MMGKNGGQFFSSKTMPARAAASSLLLISFSRLFNSASLARSSLSLVFMSLFVSIGISTGVAKSL</sequence>
<accession>A0A0A9FXS6</accession>
<evidence type="ECO:0000313" key="2">
    <source>
        <dbReference type="EMBL" id="JAE13163.1"/>
    </source>
</evidence>
<name>A0A0A9FXS6_ARUDO</name>
<protein>
    <submittedName>
        <fullName evidence="2">Uncharacterized protein</fullName>
    </submittedName>
</protein>
<organism evidence="2">
    <name type="scientific">Arundo donax</name>
    <name type="common">Giant reed</name>
    <name type="synonym">Donax arundinaceus</name>
    <dbReference type="NCBI Taxonomy" id="35708"/>
    <lineage>
        <taxon>Eukaryota</taxon>
        <taxon>Viridiplantae</taxon>
        <taxon>Streptophyta</taxon>
        <taxon>Embryophyta</taxon>
        <taxon>Tracheophyta</taxon>
        <taxon>Spermatophyta</taxon>
        <taxon>Magnoliopsida</taxon>
        <taxon>Liliopsida</taxon>
        <taxon>Poales</taxon>
        <taxon>Poaceae</taxon>
        <taxon>PACMAD clade</taxon>
        <taxon>Arundinoideae</taxon>
        <taxon>Arundineae</taxon>
        <taxon>Arundo</taxon>
    </lineage>
</organism>
<dbReference type="EMBL" id="GBRH01184733">
    <property type="protein sequence ID" value="JAE13163.1"/>
    <property type="molecule type" value="Transcribed_RNA"/>
</dbReference>
<reference evidence="2" key="2">
    <citation type="journal article" date="2015" name="Data Brief">
        <title>Shoot transcriptome of the giant reed, Arundo donax.</title>
        <authorList>
            <person name="Barrero R.A."/>
            <person name="Guerrero F.D."/>
            <person name="Moolhuijzen P."/>
            <person name="Goolsby J.A."/>
            <person name="Tidwell J."/>
            <person name="Bellgard S.E."/>
            <person name="Bellgard M.I."/>
        </authorList>
    </citation>
    <scope>NUCLEOTIDE SEQUENCE</scope>
    <source>
        <tissue evidence="2">Shoot tissue taken approximately 20 cm above the soil surface</tissue>
    </source>
</reference>